<dbReference type="Proteomes" id="UP000032141">
    <property type="component" value="Chromosome C8"/>
</dbReference>
<dbReference type="GO" id="GO:0043565">
    <property type="term" value="F:sequence-specific DNA binding"/>
    <property type="evidence" value="ECO:0007669"/>
    <property type="project" value="EnsemblPlants"/>
</dbReference>
<keyword evidence="4" id="KW-1185">Reference proteome</keyword>
<dbReference type="InterPro" id="IPR045853">
    <property type="entry name" value="Pep_chain_release_fac_I_sf"/>
</dbReference>
<dbReference type="EnsemblPlants" id="Bo8g091560.1">
    <property type="protein sequence ID" value="Bo8g091560.1"/>
    <property type="gene ID" value="Bo8g091560"/>
</dbReference>
<proteinExistence type="inferred from homology"/>
<dbReference type="Gramene" id="Bo8g091560.1">
    <property type="protein sequence ID" value="Bo8g091560.1"/>
    <property type="gene ID" value="Bo8g091560"/>
</dbReference>
<dbReference type="Pfam" id="PF00472">
    <property type="entry name" value="RF-1"/>
    <property type="match status" value="1"/>
</dbReference>
<dbReference type="GO" id="GO:0003747">
    <property type="term" value="F:translation release factor activity"/>
    <property type="evidence" value="ECO:0007669"/>
    <property type="project" value="InterPro"/>
</dbReference>
<reference evidence="3" key="2">
    <citation type="submission" date="2015-03" db="UniProtKB">
        <authorList>
            <consortium name="EnsemblPlants"/>
        </authorList>
    </citation>
    <scope>IDENTIFICATION</scope>
</reference>
<dbReference type="SMART" id="SM00937">
    <property type="entry name" value="PCRF"/>
    <property type="match status" value="1"/>
</dbReference>
<dbReference type="AlphaFoldDB" id="A0A0D3DTV3"/>
<dbReference type="PANTHER" id="PTHR43116">
    <property type="entry name" value="PEPTIDE CHAIN RELEASE FACTOR 2"/>
    <property type="match status" value="1"/>
</dbReference>
<sequence length="444" mass="50484">KDSNFKTETIRLGDPSRGQELSLNPHLITSELRRTKMAAKFIGGGCSWRRFSRNLDKRTASSRVLLFSVRSSHSMDDMDTVYKQLGLFSLKKKIKDVVLKAEMLAPDALELEEEQWIKQEETLRYCDLWDDPTKSDEIFLKLAARAKAVDTLKDLKYKAEEAKLIIQLDEMDAIDYSLFEQAYDSSLDVSRSLHHYEMSKLLSDQYDTEGACMVIKSGSHDTKSQMWTEQVVSMYIKWAEKLGQNARVAETLRNKNGVSSATIEFEFEFAYGYLLGERGVHRLITSSTSNEACSASVEIIPLFLRASPDFEVKDEDLVVTYPAKDNHKLAEQMVRIQHLPSGITVESSGERNRFANRIKALNRLKAKLLVIAKEQKVSDVYKISKNIVEPWRVEETRRYVSKGQKMVVDLKTGLEILDLKSVLDGNIGPLLGAHIGMRRSIDAI</sequence>
<dbReference type="GO" id="GO:0003730">
    <property type="term" value="F:mRNA 3'-UTR binding"/>
    <property type="evidence" value="ECO:0007669"/>
    <property type="project" value="EnsemblPlants"/>
</dbReference>
<evidence type="ECO:0000259" key="2">
    <source>
        <dbReference type="SMART" id="SM00937"/>
    </source>
</evidence>
<dbReference type="Gene3D" id="3.30.160.20">
    <property type="match status" value="1"/>
</dbReference>
<dbReference type="InterPro" id="IPR005139">
    <property type="entry name" value="PCRF"/>
</dbReference>
<dbReference type="HOGENOM" id="CLU_036856_6_2_1"/>
<protein>
    <recommendedName>
        <fullName evidence="2">Peptide chain release factor domain-containing protein</fullName>
    </recommendedName>
</protein>
<reference evidence="3 4" key="1">
    <citation type="journal article" date="2014" name="Genome Biol.">
        <title>Transcriptome and methylome profiling reveals relics of genome dominance in the mesopolyploid Brassica oleracea.</title>
        <authorList>
            <person name="Parkin I.A."/>
            <person name="Koh C."/>
            <person name="Tang H."/>
            <person name="Robinson S.J."/>
            <person name="Kagale S."/>
            <person name="Clarke W.E."/>
            <person name="Town C.D."/>
            <person name="Nixon J."/>
            <person name="Krishnakumar V."/>
            <person name="Bidwell S.L."/>
            <person name="Denoeud F."/>
            <person name="Belcram H."/>
            <person name="Links M.G."/>
            <person name="Just J."/>
            <person name="Clarke C."/>
            <person name="Bender T."/>
            <person name="Huebert T."/>
            <person name="Mason A.S."/>
            <person name="Pires J.C."/>
            <person name="Barker G."/>
            <person name="Moore J."/>
            <person name="Walley P.G."/>
            <person name="Manoli S."/>
            <person name="Batley J."/>
            <person name="Edwards D."/>
            <person name="Nelson M.N."/>
            <person name="Wang X."/>
            <person name="Paterson A.H."/>
            <person name="King G."/>
            <person name="Bancroft I."/>
            <person name="Chalhoub B."/>
            <person name="Sharpe A.G."/>
        </authorList>
    </citation>
    <scope>NUCLEOTIDE SEQUENCE</scope>
    <source>
        <strain evidence="3 4">cv. TO1000</strain>
    </source>
</reference>
<dbReference type="Pfam" id="PF03462">
    <property type="entry name" value="PCRF"/>
    <property type="match status" value="1"/>
</dbReference>
<dbReference type="GO" id="GO:0009658">
    <property type="term" value="P:chloroplast organization"/>
    <property type="evidence" value="ECO:0007669"/>
    <property type="project" value="EnsemblPlants"/>
</dbReference>
<name>A0A0D3DTV3_BRAOL</name>
<dbReference type="InterPro" id="IPR000352">
    <property type="entry name" value="Pep_chain_release_fac_I"/>
</dbReference>
<feature type="domain" description="Peptide chain release factor" evidence="2">
    <location>
        <begin position="163"/>
        <end position="277"/>
    </location>
</feature>
<dbReference type="PANTHER" id="PTHR43116:SF4">
    <property type="entry name" value="PEPTIDE CHAIN RELEASE FACTOR PRFB3, CHLOROPLASTIC"/>
    <property type="match status" value="1"/>
</dbReference>
<evidence type="ECO:0000256" key="1">
    <source>
        <dbReference type="ARBA" id="ARBA00010835"/>
    </source>
</evidence>
<dbReference type="GO" id="GO:0043488">
    <property type="term" value="P:regulation of mRNA stability"/>
    <property type="evidence" value="ECO:0007669"/>
    <property type="project" value="EnsemblPlants"/>
</dbReference>
<dbReference type="Gene3D" id="3.30.70.1660">
    <property type="match status" value="1"/>
</dbReference>
<evidence type="ECO:0000313" key="4">
    <source>
        <dbReference type="Proteomes" id="UP000032141"/>
    </source>
</evidence>
<dbReference type="eggNOG" id="KOG2726">
    <property type="taxonomic scope" value="Eukaryota"/>
</dbReference>
<accession>A0A0D3DTV3</accession>
<dbReference type="STRING" id="109376.A0A0D3DTV3"/>
<dbReference type="OMA" id="MDSINYD"/>
<organism evidence="3 4">
    <name type="scientific">Brassica oleracea var. oleracea</name>
    <dbReference type="NCBI Taxonomy" id="109376"/>
    <lineage>
        <taxon>Eukaryota</taxon>
        <taxon>Viridiplantae</taxon>
        <taxon>Streptophyta</taxon>
        <taxon>Embryophyta</taxon>
        <taxon>Tracheophyta</taxon>
        <taxon>Spermatophyta</taxon>
        <taxon>Magnoliopsida</taxon>
        <taxon>eudicotyledons</taxon>
        <taxon>Gunneridae</taxon>
        <taxon>Pentapetalae</taxon>
        <taxon>rosids</taxon>
        <taxon>malvids</taxon>
        <taxon>Brassicales</taxon>
        <taxon>Brassicaceae</taxon>
        <taxon>Brassiceae</taxon>
        <taxon>Brassica</taxon>
    </lineage>
</organism>
<evidence type="ECO:0000313" key="3">
    <source>
        <dbReference type="EnsemblPlants" id="Bo8g091560.1"/>
    </source>
</evidence>
<dbReference type="GO" id="GO:0009570">
    <property type="term" value="C:chloroplast stroma"/>
    <property type="evidence" value="ECO:0007669"/>
    <property type="project" value="EnsemblPlants"/>
</dbReference>
<dbReference type="SUPFAM" id="SSF75620">
    <property type="entry name" value="Release factor"/>
    <property type="match status" value="1"/>
</dbReference>
<comment type="similarity">
    <text evidence="1">Belongs to the prokaryotic/mitochondrial release factor family.</text>
</comment>